<dbReference type="CDD" id="cd24053">
    <property type="entry name" value="ASKHA_NBD_EcPPX-GppA-like"/>
    <property type="match status" value="1"/>
</dbReference>
<evidence type="ECO:0000256" key="4">
    <source>
        <dbReference type="ARBA" id="ARBA00011738"/>
    </source>
</evidence>
<dbReference type="EMBL" id="CACVAV010000221">
    <property type="protein sequence ID" value="CAA6813646.1"/>
    <property type="molecule type" value="Genomic_DNA"/>
</dbReference>
<dbReference type="GO" id="GO:0004309">
    <property type="term" value="F:exopolyphosphatase activity"/>
    <property type="evidence" value="ECO:0007669"/>
    <property type="project" value="UniProtKB-EC"/>
</dbReference>
<dbReference type="Gene3D" id="1.10.3210.10">
    <property type="entry name" value="Hypothetical protein af1432"/>
    <property type="match status" value="1"/>
</dbReference>
<keyword evidence="7" id="KW-1003">Cell membrane</keyword>
<comment type="subunit">
    <text evidence="4">Homodimer.</text>
</comment>
<evidence type="ECO:0000256" key="1">
    <source>
        <dbReference type="ARBA" id="ARBA00001946"/>
    </source>
</evidence>
<dbReference type="AlphaFoldDB" id="A0A6S6TBB3"/>
<dbReference type="NCBIfam" id="TIGR03706">
    <property type="entry name" value="exo_poly_only"/>
    <property type="match status" value="1"/>
</dbReference>
<evidence type="ECO:0000256" key="3">
    <source>
        <dbReference type="ARBA" id="ARBA00007125"/>
    </source>
</evidence>
<dbReference type="SUPFAM" id="SSF53067">
    <property type="entry name" value="Actin-like ATPase domain"/>
    <property type="match status" value="2"/>
</dbReference>
<evidence type="ECO:0000256" key="6">
    <source>
        <dbReference type="ARBA" id="ARBA00020416"/>
    </source>
</evidence>
<gene>
    <name evidence="13" type="ORF">HELGO_WM41249</name>
</gene>
<dbReference type="InterPro" id="IPR048950">
    <property type="entry name" value="Ppx_GppA_C"/>
</dbReference>
<evidence type="ECO:0000256" key="7">
    <source>
        <dbReference type="ARBA" id="ARBA00022475"/>
    </source>
</evidence>
<dbReference type="FunFam" id="3.30.420.150:FF:000001">
    <property type="entry name" value="Guanosine-5'-triphosphate,3'-diphosphate pyrophosphatase"/>
    <property type="match status" value="1"/>
</dbReference>
<name>A0A6S6TBB3_9GAMM</name>
<comment type="cofactor">
    <cofactor evidence="1">
        <name>Mg(2+)</name>
        <dbReference type="ChEBI" id="CHEBI:18420"/>
    </cofactor>
</comment>
<feature type="domain" description="Ppx/GppA phosphatase C-terminal" evidence="12">
    <location>
        <begin position="315"/>
        <end position="485"/>
    </location>
</feature>
<evidence type="ECO:0000259" key="12">
    <source>
        <dbReference type="Pfam" id="PF21447"/>
    </source>
</evidence>
<sequence>MTDKQEEQKIAAIDLGSNSFHMIVAGVDEHGHMRILDKLRESVRLRGGLDKNKNLSEEVRQRALSCLHRFGERIRDFSSADVAAVGTNTLRQTRKARRFLDQAEQALGHPVSVISGREEARLIYLGVSHTLAEDDASRRFVMDIGGGSTELIIGQGFEANHLESLHMGCVSSSQRFFAEGVIDKKSWKRAMTAAKLELMPIQRSYRDIGWDSATGASGTIKSVRKMIQQCELASHGITLENMRELQRRMTDAGHYSRFDIPGLSDERKPVIAGGLAVLMSTFEALDIEEMRVSDGALREGLVYDRIERAQSGDLRAKTVRIMQQRFQVDGLHAAAVRETAEELFDACREEWKLAGDLRELLCWAADLHELGLSVAHNSYHKHGAYLLENLDLAGFSSEEQAWLSLLVRTHRRKLAARFYDDLESDRFKSACYVSVILRIAVLLHRSRAEQALALEAIVPAGRSLSLTFSSAGKKRPLLFADLEEERSYLKVVDFKLRYDSVGH</sequence>
<dbReference type="InterPro" id="IPR022371">
    <property type="entry name" value="Exopolyphosphatase"/>
</dbReference>
<evidence type="ECO:0000256" key="5">
    <source>
        <dbReference type="ARBA" id="ARBA00012451"/>
    </source>
</evidence>
<evidence type="ECO:0000256" key="2">
    <source>
        <dbReference type="ARBA" id="ARBA00004202"/>
    </source>
</evidence>
<dbReference type="PANTHER" id="PTHR30005:SF14">
    <property type="entry name" value="EXOPOLYPHOSPHATASE"/>
    <property type="match status" value="1"/>
</dbReference>
<protein>
    <recommendedName>
        <fullName evidence="6">Exopolyphosphatase</fullName>
        <ecNumber evidence="5">3.6.1.11</ecNumber>
    </recommendedName>
</protein>
<accession>A0A6S6TBB3</accession>
<dbReference type="SUPFAM" id="SSF109604">
    <property type="entry name" value="HD-domain/PDEase-like"/>
    <property type="match status" value="1"/>
</dbReference>
<evidence type="ECO:0000256" key="9">
    <source>
        <dbReference type="ARBA" id="ARBA00023136"/>
    </source>
</evidence>
<dbReference type="Pfam" id="PF21447">
    <property type="entry name" value="Ppx-GppA_III"/>
    <property type="match status" value="1"/>
</dbReference>
<keyword evidence="9" id="KW-0472">Membrane</keyword>
<evidence type="ECO:0000259" key="11">
    <source>
        <dbReference type="Pfam" id="PF02541"/>
    </source>
</evidence>
<dbReference type="Gene3D" id="3.30.420.150">
    <property type="entry name" value="Exopolyphosphatase. Domain 2"/>
    <property type="match status" value="1"/>
</dbReference>
<comment type="subcellular location">
    <subcellularLocation>
        <location evidence="2">Cell membrane</location>
        <topology evidence="2">Peripheral membrane protein</topology>
    </subcellularLocation>
</comment>
<evidence type="ECO:0000256" key="8">
    <source>
        <dbReference type="ARBA" id="ARBA00022801"/>
    </source>
</evidence>
<dbReference type="GO" id="GO:0005886">
    <property type="term" value="C:plasma membrane"/>
    <property type="evidence" value="ECO:0007669"/>
    <property type="project" value="UniProtKB-SubCell"/>
</dbReference>
<reference evidence="13" key="1">
    <citation type="submission" date="2020-01" db="EMBL/GenBank/DDBJ databases">
        <authorList>
            <person name="Meier V. D."/>
            <person name="Meier V D."/>
        </authorList>
    </citation>
    <scope>NUCLEOTIDE SEQUENCE</scope>
    <source>
        <strain evidence="13">HLG_WM_MAG_08</strain>
    </source>
</reference>
<dbReference type="FunFam" id="3.30.420.40:FF:000023">
    <property type="entry name" value="Guanosine-5'-triphosphate,3'-diphosphate pyrophosphatase"/>
    <property type="match status" value="1"/>
</dbReference>
<dbReference type="InterPro" id="IPR030673">
    <property type="entry name" value="PyroPPase_GppA_Ppx"/>
</dbReference>
<dbReference type="Pfam" id="PF02541">
    <property type="entry name" value="Ppx-GppA"/>
    <property type="match status" value="1"/>
</dbReference>
<dbReference type="InterPro" id="IPR050273">
    <property type="entry name" value="GppA/Ppx_hydrolase"/>
</dbReference>
<comment type="catalytic activity">
    <reaction evidence="10">
        <text>[phosphate](n) + H2O = [phosphate](n-1) + phosphate + H(+)</text>
        <dbReference type="Rhea" id="RHEA:21528"/>
        <dbReference type="Rhea" id="RHEA-COMP:9859"/>
        <dbReference type="Rhea" id="RHEA-COMP:14279"/>
        <dbReference type="ChEBI" id="CHEBI:15377"/>
        <dbReference type="ChEBI" id="CHEBI:15378"/>
        <dbReference type="ChEBI" id="CHEBI:16838"/>
        <dbReference type="ChEBI" id="CHEBI:43474"/>
        <dbReference type="EC" id="3.6.1.11"/>
    </reaction>
</comment>
<dbReference type="EC" id="3.6.1.11" evidence="5"/>
<dbReference type="Gene3D" id="3.30.420.40">
    <property type="match status" value="1"/>
</dbReference>
<dbReference type="GO" id="GO:0006798">
    <property type="term" value="P:polyphosphate catabolic process"/>
    <property type="evidence" value="ECO:0007669"/>
    <property type="project" value="TreeGrafter"/>
</dbReference>
<organism evidence="13">
    <name type="scientific">uncultured Thiotrichaceae bacterium</name>
    <dbReference type="NCBI Taxonomy" id="298394"/>
    <lineage>
        <taxon>Bacteria</taxon>
        <taxon>Pseudomonadati</taxon>
        <taxon>Pseudomonadota</taxon>
        <taxon>Gammaproteobacteria</taxon>
        <taxon>Thiotrichales</taxon>
        <taxon>Thiotrichaceae</taxon>
        <taxon>environmental samples</taxon>
    </lineage>
</organism>
<dbReference type="PANTHER" id="PTHR30005">
    <property type="entry name" value="EXOPOLYPHOSPHATASE"/>
    <property type="match status" value="1"/>
</dbReference>
<evidence type="ECO:0000256" key="10">
    <source>
        <dbReference type="ARBA" id="ARBA00047607"/>
    </source>
</evidence>
<keyword evidence="8 13" id="KW-0378">Hydrolase</keyword>
<comment type="similarity">
    <text evidence="3">Belongs to the GppA/Ppx family.</text>
</comment>
<dbReference type="InterPro" id="IPR043129">
    <property type="entry name" value="ATPase_NBD"/>
</dbReference>
<proteinExistence type="inferred from homology"/>
<dbReference type="PIRSF" id="PIRSF001267">
    <property type="entry name" value="Pyrophosphatase_GppA_Ppx"/>
    <property type="match status" value="1"/>
</dbReference>
<dbReference type="InterPro" id="IPR003695">
    <property type="entry name" value="Ppx_GppA_N"/>
</dbReference>
<feature type="domain" description="Ppx/GppA phosphatase N-terminal" evidence="11">
    <location>
        <begin position="27"/>
        <end position="307"/>
    </location>
</feature>
<evidence type="ECO:0000313" key="13">
    <source>
        <dbReference type="EMBL" id="CAA6813646.1"/>
    </source>
</evidence>